<feature type="transmembrane region" description="Helical" evidence="1">
    <location>
        <begin position="152"/>
        <end position="177"/>
    </location>
</feature>
<feature type="transmembrane region" description="Helical" evidence="1">
    <location>
        <begin position="276"/>
        <end position="296"/>
    </location>
</feature>
<sequence length="407" mass="48687">MKQKMSKLLANHFYFFDYFNRSIQQQYSNRNNKDDLDDRNRTFLSNPFNTIGALFIEFLMGSVCLIYLIRSNYCNQNTWCMFIRFSAPGTEHYFAVSNYITCIQIISYMFCRSRMIQNYQFLLPLNMDRYNHNRYALDFYNLSLYRKFRAKLFLLSKIFLFGAVIIGGFLGTTFQIITRQLYFQYNPFIISIWLCLFIYWIVHTSSNLHRTPFVLLIIAYYNSLRQKMIREKSISIDRNLLRSPTINGFSQFIELNREQIEFEKSFKLYNDQMCRYFSILFAFNNLNIAYFTYILFFSDLSINFVPIYSILFLTQSSILIVSIFIGSRIVTDCNSISKWNIYFLCKRSTTFIRFHRSKNDFIGDLNQKIWKEKLRYTSVAFSSLKKPIGFILINGHLISRRTYIDVG</sequence>
<reference evidence="4" key="1">
    <citation type="journal article" date="2020" name="PLoS Negl. Trop. Dis.">
        <title>High-quality nuclear genome for Sarcoptes scabiei-A critical resource for a neglected parasite.</title>
        <authorList>
            <person name="Korhonen P.K."/>
            <person name="Gasser R.B."/>
            <person name="Ma G."/>
            <person name="Wang T."/>
            <person name="Stroehlein A.J."/>
            <person name="Young N.D."/>
            <person name="Ang C.S."/>
            <person name="Fernando D.D."/>
            <person name="Lu H.C."/>
            <person name="Taylor S."/>
            <person name="Reynolds S.L."/>
            <person name="Mofiz E."/>
            <person name="Najaraj S.H."/>
            <person name="Gowda H."/>
            <person name="Madugundu A."/>
            <person name="Renuse S."/>
            <person name="Holt D."/>
            <person name="Pandey A."/>
            <person name="Papenfuss A.T."/>
            <person name="Fischer K."/>
        </authorList>
    </citation>
    <scope>NUCLEOTIDE SEQUENCE [LARGE SCALE GENOMIC DNA]</scope>
</reference>
<feature type="transmembrane region" description="Helical" evidence="1">
    <location>
        <begin position="183"/>
        <end position="202"/>
    </location>
</feature>
<accession>A0A834VGP1</accession>
<keyword evidence="1" id="KW-1133">Transmembrane helix</keyword>
<evidence type="ECO:0000313" key="4">
    <source>
        <dbReference type="Proteomes" id="UP000070412"/>
    </source>
</evidence>
<dbReference type="Proteomes" id="UP000070412">
    <property type="component" value="Unassembled WGS sequence"/>
</dbReference>
<dbReference type="AlphaFoldDB" id="A0A834VGP1"/>
<evidence type="ECO:0000313" key="2">
    <source>
        <dbReference type="EMBL" id="KAF7494504.1"/>
    </source>
</evidence>
<organism evidence="2">
    <name type="scientific">Sarcoptes scabiei</name>
    <name type="common">Itch mite</name>
    <name type="synonym">Acarus scabiei</name>
    <dbReference type="NCBI Taxonomy" id="52283"/>
    <lineage>
        <taxon>Eukaryota</taxon>
        <taxon>Metazoa</taxon>
        <taxon>Ecdysozoa</taxon>
        <taxon>Arthropoda</taxon>
        <taxon>Chelicerata</taxon>
        <taxon>Arachnida</taxon>
        <taxon>Acari</taxon>
        <taxon>Acariformes</taxon>
        <taxon>Sarcoptiformes</taxon>
        <taxon>Astigmata</taxon>
        <taxon>Psoroptidia</taxon>
        <taxon>Sarcoptoidea</taxon>
        <taxon>Sarcoptidae</taxon>
        <taxon>Sarcoptinae</taxon>
        <taxon>Sarcoptes</taxon>
    </lineage>
</organism>
<dbReference type="EMBL" id="WVUK01000053">
    <property type="protein sequence ID" value="KAF7494504.1"/>
    <property type="molecule type" value="Genomic_DNA"/>
</dbReference>
<protein>
    <submittedName>
        <fullName evidence="2 3">Uncharacterized protein</fullName>
    </submittedName>
</protein>
<reference evidence="2" key="2">
    <citation type="submission" date="2020-01" db="EMBL/GenBank/DDBJ databases">
        <authorList>
            <person name="Korhonen P.K.K."/>
            <person name="Guangxu M.G."/>
            <person name="Wang T.W."/>
            <person name="Stroehlein A.J.S."/>
            <person name="Young N.D."/>
            <person name="Ang C.-S.A."/>
            <person name="Fernando D.W.F."/>
            <person name="Lu H.L."/>
            <person name="Taylor S.T."/>
            <person name="Ehtesham M.E.M."/>
            <person name="Najaraj S.H.N."/>
            <person name="Harsha G.H.G."/>
            <person name="Madugundu A.M."/>
            <person name="Renuse S.R."/>
            <person name="Holt D.H."/>
            <person name="Pandey A.P."/>
            <person name="Papenfuss A.P."/>
            <person name="Gasser R.B.G."/>
            <person name="Fischer K.F."/>
        </authorList>
    </citation>
    <scope>NUCLEOTIDE SEQUENCE</scope>
    <source>
        <strain evidence="2">SSS_KF_BRIS2020</strain>
    </source>
</reference>
<keyword evidence="1" id="KW-0472">Membrane</keyword>
<feature type="transmembrane region" description="Helical" evidence="1">
    <location>
        <begin position="48"/>
        <end position="69"/>
    </location>
</feature>
<proteinExistence type="predicted"/>
<name>A0A834VGP1_SARSC</name>
<dbReference type="EnsemblMetazoa" id="SSS_1094s_mrna">
    <property type="protein sequence ID" value="KAF7494504.1"/>
    <property type="gene ID" value="SSS_1094"/>
</dbReference>
<gene>
    <name evidence="2" type="ORF">SSS_1094</name>
</gene>
<evidence type="ECO:0000313" key="3">
    <source>
        <dbReference type="EnsemblMetazoa" id="KAF7494504.1"/>
    </source>
</evidence>
<keyword evidence="1" id="KW-0812">Transmembrane</keyword>
<reference evidence="3" key="3">
    <citation type="submission" date="2022-06" db="UniProtKB">
        <authorList>
            <consortium name="EnsemblMetazoa"/>
        </authorList>
    </citation>
    <scope>IDENTIFICATION</scope>
</reference>
<keyword evidence="4" id="KW-1185">Reference proteome</keyword>
<feature type="transmembrane region" description="Helical" evidence="1">
    <location>
        <begin position="308"/>
        <end position="330"/>
    </location>
</feature>
<feature type="transmembrane region" description="Helical" evidence="1">
    <location>
        <begin position="92"/>
        <end position="111"/>
    </location>
</feature>
<evidence type="ECO:0000256" key="1">
    <source>
        <dbReference type="SAM" id="Phobius"/>
    </source>
</evidence>